<protein>
    <submittedName>
        <fullName evidence="1">Uncharacterized protein</fullName>
    </submittedName>
</protein>
<name>A0A2W5BHL2_9BACT</name>
<organism evidence="1 2">
    <name type="scientific">Micavibrio aeruginosavorus</name>
    <dbReference type="NCBI Taxonomy" id="349221"/>
    <lineage>
        <taxon>Bacteria</taxon>
        <taxon>Pseudomonadati</taxon>
        <taxon>Bdellovibrionota</taxon>
        <taxon>Bdellovibrionia</taxon>
        <taxon>Bdellovibrionales</taxon>
        <taxon>Pseudobdellovibrionaceae</taxon>
        <taxon>Micavibrio</taxon>
    </lineage>
</organism>
<dbReference type="Proteomes" id="UP000249557">
    <property type="component" value="Unassembled WGS sequence"/>
</dbReference>
<evidence type="ECO:0000313" key="1">
    <source>
        <dbReference type="EMBL" id="PZO80648.1"/>
    </source>
</evidence>
<gene>
    <name evidence="1" type="ORF">DI626_11185</name>
</gene>
<reference evidence="1 2" key="1">
    <citation type="submission" date="2017-08" db="EMBL/GenBank/DDBJ databases">
        <title>Infants hospitalized years apart are colonized by the same room-sourced microbial strains.</title>
        <authorList>
            <person name="Brooks B."/>
            <person name="Olm M.R."/>
            <person name="Firek B.A."/>
            <person name="Baker R."/>
            <person name="Thomas B.C."/>
            <person name="Morowitz M.J."/>
            <person name="Banfield J.F."/>
        </authorList>
    </citation>
    <scope>NUCLEOTIDE SEQUENCE [LARGE SCALE GENOMIC DNA]</scope>
    <source>
        <strain evidence="1">S2_018_000_R2_104</strain>
    </source>
</reference>
<dbReference type="EMBL" id="QFNK01000324">
    <property type="protein sequence ID" value="PZO80648.1"/>
    <property type="molecule type" value="Genomic_DNA"/>
</dbReference>
<accession>A0A2W5BHL2</accession>
<sequence length="160" mass="17624">MPAGEGDPLRTITMVGARLSGRELSPADAGYLSKVFSICADRNIGVAPDVELRVANLEYGCDFLARPEKSDLVVLSYIFYEPSMIGLHRVQDYVRQSSLAANNDSWHNALLETGTKLAVNVIEGDGRCELPTSFIDRAPFRHTETIAAPDINKNFALLRR</sequence>
<proteinExistence type="predicted"/>
<evidence type="ECO:0000313" key="2">
    <source>
        <dbReference type="Proteomes" id="UP000249557"/>
    </source>
</evidence>
<dbReference type="AlphaFoldDB" id="A0A2W5BHL2"/>
<comment type="caution">
    <text evidence="1">The sequence shown here is derived from an EMBL/GenBank/DDBJ whole genome shotgun (WGS) entry which is preliminary data.</text>
</comment>